<protein>
    <submittedName>
        <fullName evidence="1">Uncharacterized protein</fullName>
    </submittedName>
</protein>
<accession>A0ABT3RVS8</accession>
<evidence type="ECO:0000313" key="1">
    <source>
        <dbReference type="EMBL" id="MCX2745879.1"/>
    </source>
</evidence>
<dbReference type="PROSITE" id="PS51257">
    <property type="entry name" value="PROKAR_LIPOPROTEIN"/>
    <property type="match status" value="1"/>
</dbReference>
<keyword evidence="2" id="KW-1185">Reference proteome</keyword>
<comment type="caution">
    <text evidence="1">The sequence shown here is derived from an EMBL/GenBank/DDBJ whole genome shotgun (WGS) entry which is preliminary data.</text>
</comment>
<reference evidence="1 2" key="1">
    <citation type="submission" date="2022-11" db="EMBL/GenBank/DDBJ databases">
        <title>The characterization of three novel Bacteroidetes species and genomic analysis of their roles in tidal elemental geochemical cycles.</title>
        <authorList>
            <person name="Ma K."/>
        </authorList>
    </citation>
    <scope>NUCLEOTIDE SEQUENCE [LARGE SCALE GENOMIC DNA]</scope>
    <source>
        <strain evidence="1 2">M17</strain>
    </source>
</reference>
<organism evidence="1 2">
    <name type="scientific">Mangrovivirga halotolerans</name>
    <dbReference type="NCBI Taxonomy" id="2993936"/>
    <lineage>
        <taxon>Bacteria</taxon>
        <taxon>Pseudomonadati</taxon>
        <taxon>Bacteroidota</taxon>
        <taxon>Cytophagia</taxon>
        <taxon>Cytophagales</taxon>
        <taxon>Mangrovivirgaceae</taxon>
        <taxon>Mangrovivirga</taxon>
    </lineage>
</organism>
<dbReference type="RefSeq" id="WP_266058483.1">
    <property type="nucleotide sequence ID" value="NZ_JAPFQN010000012.1"/>
</dbReference>
<sequence>MHRFHISLILILLTGISCSVSKDLVFTDYEPVRKEKCVIKPNLIYVFNQSDSLPFSIDTIGYVYVETINEKAVNILNRIQYEAWDNCANAIGAVPDYLTDENMAFNMQTVQLTIPALRIISTKDFIEVEENYQKYDTAFVRIAKQQIKDQESRLQAVKNTENTIGEGISLIRTISSYIE</sequence>
<evidence type="ECO:0000313" key="2">
    <source>
        <dbReference type="Proteomes" id="UP001209885"/>
    </source>
</evidence>
<name>A0ABT3RVS8_9BACT</name>
<dbReference type="Proteomes" id="UP001209885">
    <property type="component" value="Unassembled WGS sequence"/>
</dbReference>
<gene>
    <name evidence="1" type="ORF">OO013_18500</name>
</gene>
<proteinExistence type="predicted"/>
<dbReference type="EMBL" id="JAPFQN010000012">
    <property type="protein sequence ID" value="MCX2745879.1"/>
    <property type="molecule type" value="Genomic_DNA"/>
</dbReference>